<gene>
    <name evidence="1" type="ORF">BE21_56385</name>
</gene>
<sequence length="68" mass="6922">MPAREGTVVKSIVYTASPVLEMENVPGIVPAATVSTSGAERGVAGRCARSVRQAMKPCGSGIGSPKLH</sequence>
<organism evidence="1 2">
    <name type="scientific">Sorangium cellulosum</name>
    <name type="common">Polyangium cellulosum</name>
    <dbReference type="NCBI Taxonomy" id="56"/>
    <lineage>
        <taxon>Bacteria</taxon>
        <taxon>Pseudomonadati</taxon>
        <taxon>Myxococcota</taxon>
        <taxon>Polyangia</taxon>
        <taxon>Polyangiales</taxon>
        <taxon>Polyangiaceae</taxon>
        <taxon>Sorangium</taxon>
    </lineage>
</organism>
<dbReference type="AlphaFoldDB" id="A0A150TAC1"/>
<name>A0A150TAC1_SORCE</name>
<comment type="caution">
    <text evidence="1">The sequence shown here is derived from an EMBL/GenBank/DDBJ whole genome shotgun (WGS) entry which is preliminary data.</text>
</comment>
<evidence type="ECO:0000313" key="2">
    <source>
        <dbReference type="Proteomes" id="UP000075502"/>
    </source>
</evidence>
<evidence type="ECO:0000313" key="1">
    <source>
        <dbReference type="EMBL" id="KYG01644.1"/>
    </source>
</evidence>
<dbReference type="Proteomes" id="UP000075502">
    <property type="component" value="Unassembled WGS sequence"/>
</dbReference>
<protein>
    <submittedName>
        <fullName evidence="1">Uncharacterized protein</fullName>
    </submittedName>
</protein>
<reference evidence="1 2" key="1">
    <citation type="submission" date="2014-02" db="EMBL/GenBank/DDBJ databases">
        <title>The small core and large imbalanced accessory genome model reveals a collaborative survival strategy of Sorangium cellulosum strains in nature.</title>
        <authorList>
            <person name="Han K."/>
            <person name="Peng R."/>
            <person name="Blom J."/>
            <person name="Li Y.-Z."/>
        </authorList>
    </citation>
    <scope>NUCLEOTIDE SEQUENCE [LARGE SCALE GENOMIC DNA]</scope>
    <source>
        <strain evidence="1 2">So0007-03</strain>
    </source>
</reference>
<accession>A0A150TAC1</accession>
<dbReference type="EMBL" id="JEME01003248">
    <property type="protein sequence ID" value="KYG01644.1"/>
    <property type="molecule type" value="Genomic_DNA"/>
</dbReference>
<proteinExistence type="predicted"/>